<dbReference type="EMBL" id="JASBWU010000014">
    <property type="protein sequence ID" value="KAJ9116416.1"/>
    <property type="molecule type" value="Genomic_DNA"/>
</dbReference>
<dbReference type="Proteomes" id="UP001243375">
    <property type="component" value="Unassembled WGS sequence"/>
</dbReference>
<reference evidence="1" key="1">
    <citation type="submission" date="2023-04" db="EMBL/GenBank/DDBJ databases">
        <title>Draft Genome sequencing of Naganishia species isolated from polar environments using Oxford Nanopore Technology.</title>
        <authorList>
            <person name="Leo P."/>
            <person name="Venkateswaran K."/>
        </authorList>
    </citation>
    <scope>NUCLEOTIDE SEQUENCE</scope>
    <source>
        <strain evidence="1">MNA-CCFEE 5425</strain>
    </source>
</reference>
<keyword evidence="2" id="KW-1185">Reference proteome</keyword>
<organism evidence="1 2">
    <name type="scientific">Naganishia vaughanmartiniae</name>
    <dbReference type="NCBI Taxonomy" id="1424756"/>
    <lineage>
        <taxon>Eukaryota</taxon>
        <taxon>Fungi</taxon>
        <taxon>Dikarya</taxon>
        <taxon>Basidiomycota</taxon>
        <taxon>Agaricomycotina</taxon>
        <taxon>Tremellomycetes</taxon>
        <taxon>Filobasidiales</taxon>
        <taxon>Filobasidiaceae</taxon>
        <taxon>Naganishia</taxon>
    </lineage>
</organism>
<evidence type="ECO:0000313" key="2">
    <source>
        <dbReference type="Proteomes" id="UP001243375"/>
    </source>
</evidence>
<gene>
    <name evidence="1" type="ORF">QFC22_004858</name>
</gene>
<accession>A0ACC2WZ46</accession>
<proteinExistence type="predicted"/>
<comment type="caution">
    <text evidence="1">The sequence shown here is derived from an EMBL/GenBank/DDBJ whole genome shotgun (WGS) entry which is preliminary data.</text>
</comment>
<evidence type="ECO:0000313" key="1">
    <source>
        <dbReference type="EMBL" id="KAJ9116416.1"/>
    </source>
</evidence>
<protein>
    <submittedName>
        <fullName evidence="1">Uncharacterized protein</fullName>
    </submittedName>
</protein>
<sequence>MRYASMQSGNRRPSDSALTTPRSRSGPHQSFQALKPLVSPLTNGGLPNGRANKGAFEGKANVGVGGGNNGGGGGKPIMEWLSRKLGHGKKPLTAGATMAGRPLPTVAVTGTPPSGTTLSSETAITPHPLPTPKAKSPATSFVRQASSLGISASRRKQTVVNNTLEVPNRRRRSSHHPSSIKSASVRSSRAPLFSPPRSSVARYPRAATFMTRSSMSPASSFISSRRSRRSSSAETEHSLASSYLDVNDPDSRSFVPSADADEDASLRPFPPSLHPSSPHRRASSIVSFSSPNRWASSIASGAYSQNSPPRGNRIDHDMSTRNVPGDREPLPSGFPLRRSSDSTMATQSSLGAHSRTWTSDQSRGTRSVDTRPTTILSSLDLPRVAHIAQVPPPRVVPHHWDHHRPPFAMLGGGSSLAASPSILDAPSLSSQRRAGQIHRTMTWDSGLSASPSVSSPLATAIFPFPSTMDMRNDSRLNDNVRHAPQQFQSSILTPVQTERNAEDHEGRSTYPSHVPHHSHPHPRDNPRPLSPPSENASVLTLASSTFTDANRAAERHHSRSAMGPTTTAYGVTGQTRRPLSGDYLAPPIHSAIGRDHMPTLTDHTYPTELDNEDEPDAYNRHQTPVMLSSYNERDGSFRFEYHRPLSFFDRASSYYFNPGGGGAGSVRASVSGAGTMDGGRRMSLRSTDDRAGWAVDDRASVTAMRRRGSWESGESSFSWAGAGGGNIPTPTIGAMTTPIPMSLATPIPPARDSFFSETPLYLGEHNVVGEGAVRAASVRSDRDDDGGAAFAIGLAHSLDELSVHEGTAGADAAMEMPKNEKKMRVSTAVG</sequence>
<name>A0ACC2WZ46_9TREE</name>